<dbReference type="AlphaFoldDB" id="A0A4Y7TDB2"/>
<evidence type="ECO:0000313" key="2">
    <source>
        <dbReference type="Proteomes" id="UP000298030"/>
    </source>
</evidence>
<name>A0A4Y7TDB2_COPMI</name>
<sequence length="60" mass="7207">VVSSRWHASYHPRSFTPNQRSPSRIDMLHAYPFLLRRNTYAPFFVKRVLTHQSHRSLENI</sequence>
<accession>A0A4Y7TDB2</accession>
<evidence type="ECO:0000313" key="1">
    <source>
        <dbReference type="EMBL" id="TEB32130.1"/>
    </source>
</evidence>
<dbReference type="Proteomes" id="UP000298030">
    <property type="component" value="Unassembled WGS sequence"/>
</dbReference>
<comment type="caution">
    <text evidence="1">The sequence shown here is derived from an EMBL/GenBank/DDBJ whole genome shotgun (WGS) entry which is preliminary data.</text>
</comment>
<proteinExistence type="predicted"/>
<protein>
    <submittedName>
        <fullName evidence="1">Uncharacterized protein</fullName>
    </submittedName>
</protein>
<feature type="non-terminal residue" evidence="1">
    <location>
        <position position="1"/>
    </location>
</feature>
<keyword evidence="2" id="KW-1185">Reference proteome</keyword>
<organism evidence="1 2">
    <name type="scientific">Coprinellus micaceus</name>
    <name type="common">Glistening ink-cap mushroom</name>
    <name type="synonym">Coprinus micaceus</name>
    <dbReference type="NCBI Taxonomy" id="71717"/>
    <lineage>
        <taxon>Eukaryota</taxon>
        <taxon>Fungi</taxon>
        <taxon>Dikarya</taxon>
        <taxon>Basidiomycota</taxon>
        <taxon>Agaricomycotina</taxon>
        <taxon>Agaricomycetes</taxon>
        <taxon>Agaricomycetidae</taxon>
        <taxon>Agaricales</taxon>
        <taxon>Agaricineae</taxon>
        <taxon>Psathyrellaceae</taxon>
        <taxon>Coprinellus</taxon>
    </lineage>
</organism>
<reference evidence="1 2" key="1">
    <citation type="journal article" date="2019" name="Nat. Ecol. Evol.">
        <title>Megaphylogeny resolves global patterns of mushroom evolution.</title>
        <authorList>
            <person name="Varga T."/>
            <person name="Krizsan K."/>
            <person name="Foldi C."/>
            <person name="Dima B."/>
            <person name="Sanchez-Garcia M."/>
            <person name="Sanchez-Ramirez S."/>
            <person name="Szollosi G.J."/>
            <person name="Szarkandi J.G."/>
            <person name="Papp V."/>
            <person name="Albert L."/>
            <person name="Andreopoulos W."/>
            <person name="Angelini C."/>
            <person name="Antonin V."/>
            <person name="Barry K.W."/>
            <person name="Bougher N.L."/>
            <person name="Buchanan P."/>
            <person name="Buyck B."/>
            <person name="Bense V."/>
            <person name="Catcheside P."/>
            <person name="Chovatia M."/>
            <person name="Cooper J."/>
            <person name="Damon W."/>
            <person name="Desjardin D."/>
            <person name="Finy P."/>
            <person name="Geml J."/>
            <person name="Haridas S."/>
            <person name="Hughes K."/>
            <person name="Justo A."/>
            <person name="Karasinski D."/>
            <person name="Kautmanova I."/>
            <person name="Kiss B."/>
            <person name="Kocsube S."/>
            <person name="Kotiranta H."/>
            <person name="LaButti K.M."/>
            <person name="Lechner B.E."/>
            <person name="Liimatainen K."/>
            <person name="Lipzen A."/>
            <person name="Lukacs Z."/>
            <person name="Mihaltcheva S."/>
            <person name="Morgado L.N."/>
            <person name="Niskanen T."/>
            <person name="Noordeloos M.E."/>
            <person name="Ohm R.A."/>
            <person name="Ortiz-Santana B."/>
            <person name="Ovrebo C."/>
            <person name="Racz N."/>
            <person name="Riley R."/>
            <person name="Savchenko A."/>
            <person name="Shiryaev A."/>
            <person name="Soop K."/>
            <person name="Spirin V."/>
            <person name="Szebenyi C."/>
            <person name="Tomsovsky M."/>
            <person name="Tulloss R.E."/>
            <person name="Uehling J."/>
            <person name="Grigoriev I.V."/>
            <person name="Vagvolgyi C."/>
            <person name="Papp T."/>
            <person name="Martin F.M."/>
            <person name="Miettinen O."/>
            <person name="Hibbett D.S."/>
            <person name="Nagy L.G."/>
        </authorList>
    </citation>
    <scope>NUCLEOTIDE SEQUENCE [LARGE SCALE GENOMIC DNA]</scope>
    <source>
        <strain evidence="1 2">FP101781</strain>
    </source>
</reference>
<feature type="non-terminal residue" evidence="1">
    <location>
        <position position="60"/>
    </location>
</feature>
<dbReference type="EMBL" id="QPFP01000016">
    <property type="protein sequence ID" value="TEB32130.1"/>
    <property type="molecule type" value="Genomic_DNA"/>
</dbReference>
<gene>
    <name evidence="1" type="ORF">FA13DRAFT_1731868</name>
</gene>